<reference evidence="2 3" key="1">
    <citation type="submission" date="2017-11" db="EMBL/GenBank/DDBJ databases">
        <title>Infants hospitalized years apart are colonized by the same room-sourced microbial strains.</title>
        <authorList>
            <person name="Brooks B."/>
            <person name="Olm M.R."/>
            <person name="Firek B.A."/>
            <person name="Baker R."/>
            <person name="Thomas B.C."/>
            <person name="Morowitz M.J."/>
            <person name="Banfield J.F."/>
        </authorList>
    </citation>
    <scope>NUCLEOTIDE SEQUENCE [LARGE SCALE GENOMIC DNA]</scope>
    <source>
        <strain evidence="2">S2_009_000_R2_76</strain>
    </source>
</reference>
<dbReference type="PROSITE" id="PS51257">
    <property type="entry name" value="PROKAR_LIPOPROTEIN"/>
    <property type="match status" value="1"/>
</dbReference>
<feature type="signal peptide" evidence="1">
    <location>
        <begin position="1"/>
        <end position="18"/>
    </location>
</feature>
<evidence type="ECO:0000313" key="3">
    <source>
        <dbReference type="Proteomes" id="UP000249645"/>
    </source>
</evidence>
<sequence>MYRSIIALFLCVSLFACKQDPPFEPAQDSMDAGRQFIDGCLKGEFKRASFYMLQDQANVEDLKKMQSAYEKKDADFRVQYRQASILIDHEEPISDSVRIIYYKNSFDKVAHKVKVINRNNNWLVDLKYTFDGNL</sequence>
<feature type="chain" id="PRO_5016000094" description="DUF4878 domain-containing protein" evidence="1">
    <location>
        <begin position="19"/>
        <end position="134"/>
    </location>
</feature>
<dbReference type="EMBL" id="QFOI01000222">
    <property type="protein sequence ID" value="PZP46494.1"/>
    <property type="molecule type" value="Genomic_DNA"/>
</dbReference>
<dbReference type="AlphaFoldDB" id="A0A2W5EX17"/>
<gene>
    <name evidence="2" type="ORF">DI598_12020</name>
</gene>
<comment type="caution">
    <text evidence="2">The sequence shown here is derived from an EMBL/GenBank/DDBJ whole genome shotgun (WGS) entry which is preliminary data.</text>
</comment>
<evidence type="ECO:0000313" key="2">
    <source>
        <dbReference type="EMBL" id="PZP46494.1"/>
    </source>
</evidence>
<evidence type="ECO:0008006" key="4">
    <source>
        <dbReference type="Google" id="ProtNLM"/>
    </source>
</evidence>
<accession>A0A2W5EX17</accession>
<keyword evidence="1" id="KW-0732">Signal</keyword>
<name>A0A2W5EX17_9SPHI</name>
<organism evidence="2 3">
    <name type="scientific">Pseudopedobacter saltans</name>
    <dbReference type="NCBI Taxonomy" id="151895"/>
    <lineage>
        <taxon>Bacteria</taxon>
        <taxon>Pseudomonadati</taxon>
        <taxon>Bacteroidota</taxon>
        <taxon>Sphingobacteriia</taxon>
        <taxon>Sphingobacteriales</taxon>
        <taxon>Sphingobacteriaceae</taxon>
        <taxon>Pseudopedobacter</taxon>
    </lineage>
</organism>
<protein>
    <recommendedName>
        <fullName evidence="4">DUF4878 domain-containing protein</fullName>
    </recommendedName>
</protein>
<evidence type="ECO:0000256" key="1">
    <source>
        <dbReference type="SAM" id="SignalP"/>
    </source>
</evidence>
<proteinExistence type="predicted"/>
<dbReference type="Proteomes" id="UP000249645">
    <property type="component" value="Unassembled WGS sequence"/>
</dbReference>